<evidence type="ECO:0000256" key="1">
    <source>
        <dbReference type="ARBA" id="ARBA00004370"/>
    </source>
</evidence>
<evidence type="ECO:0000313" key="7">
    <source>
        <dbReference type="EMBL" id="CAC5392733.1"/>
    </source>
</evidence>
<dbReference type="OrthoDB" id="9990906at2759"/>
<evidence type="ECO:0000313" key="8">
    <source>
        <dbReference type="Proteomes" id="UP000507470"/>
    </source>
</evidence>
<evidence type="ECO:0000256" key="2">
    <source>
        <dbReference type="ARBA" id="ARBA00022692"/>
    </source>
</evidence>
<feature type="transmembrane region" description="Helical" evidence="5">
    <location>
        <begin position="145"/>
        <end position="166"/>
    </location>
</feature>
<gene>
    <name evidence="7" type="ORF">MCOR_27651</name>
</gene>
<proteinExistence type="predicted"/>
<evidence type="ECO:0000256" key="3">
    <source>
        <dbReference type="ARBA" id="ARBA00022989"/>
    </source>
</evidence>
<keyword evidence="8" id="KW-1185">Reference proteome</keyword>
<evidence type="ECO:0000256" key="4">
    <source>
        <dbReference type="ARBA" id="ARBA00023136"/>
    </source>
</evidence>
<name>A0A6J8C8K8_MYTCO</name>
<evidence type="ECO:0000256" key="5">
    <source>
        <dbReference type="SAM" id="Phobius"/>
    </source>
</evidence>
<protein>
    <recommendedName>
        <fullName evidence="6">G-protein coupled receptors family 1 profile domain-containing protein</fullName>
    </recommendedName>
</protein>
<accession>A0A6J8C8K8</accession>
<dbReference type="GO" id="GO:0016020">
    <property type="term" value="C:membrane"/>
    <property type="evidence" value="ECO:0007669"/>
    <property type="project" value="UniProtKB-SubCell"/>
</dbReference>
<dbReference type="AlphaFoldDB" id="A0A6J8C8K8"/>
<feature type="transmembrane region" description="Helical" evidence="5">
    <location>
        <begin position="57"/>
        <end position="77"/>
    </location>
</feature>
<comment type="subcellular location">
    <subcellularLocation>
        <location evidence="1">Membrane</location>
    </subcellularLocation>
</comment>
<keyword evidence="4 5" id="KW-0472">Membrane</keyword>
<feature type="domain" description="G-protein coupled receptors family 1 profile" evidence="6">
    <location>
        <begin position="39"/>
        <end position="155"/>
    </location>
</feature>
<dbReference type="PROSITE" id="PS50262">
    <property type="entry name" value="G_PROTEIN_RECEP_F1_2"/>
    <property type="match status" value="1"/>
</dbReference>
<dbReference type="EMBL" id="CACVKT020005054">
    <property type="protein sequence ID" value="CAC5392733.1"/>
    <property type="molecule type" value="Genomic_DNA"/>
</dbReference>
<organism evidence="7 8">
    <name type="scientific">Mytilus coruscus</name>
    <name type="common">Sea mussel</name>
    <dbReference type="NCBI Taxonomy" id="42192"/>
    <lineage>
        <taxon>Eukaryota</taxon>
        <taxon>Metazoa</taxon>
        <taxon>Spiralia</taxon>
        <taxon>Lophotrochozoa</taxon>
        <taxon>Mollusca</taxon>
        <taxon>Bivalvia</taxon>
        <taxon>Autobranchia</taxon>
        <taxon>Pteriomorphia</taxon>
        <taxon>Mytilida</taxon>
        <taxon>Mytiloidea</taxon>
        <taxon>Mytilidae</taxon>
        <taxon>Mytilinae</taxon>
        <taxon>Mytilus</taxon>
    </lineage>
</organism>
<dbReference type="Gene3D" id="1.20.1070.10">
    <property type="entry name" value="Rhodopsin 7-helix transmembrane proteins"/>
    <property type="match status" value="1"/>
</dbReference>
<reference evidence="7 8" key="1">
    <citation type="submission" date="2020-06" db="EMBL/GenBank/DDBJ databases">
        <authorList>
            <person name="Li R."/>
            <person name="Bekaert M."/>
        </authorList>
    </citation>
    <scope>NUCLEOTIDE SEQUENCE [LARGE SCALE GENOMIC DNA]</scope>
    <source>
        <strain evidence="8">wild</strain>
    </source>
</reference>
<dbReference type="GO" id="GO:0004930">
    <property type="term" value="F:G protein-coupled receptor activity"/>
    <property type="evidence" value="ECO:0007669"/>
    <property type="project" value="InterPro"/>
</dbReference>
<dbReference type="SUPFAM" id="SSF81321">
    <property type="entry name" value="Family A G protein-coupled receptor-like"/>
    <property type="match status" value="1"/>
</dbReference>
<feature type="transmembrane region" description="Helical" evidence="5">
    <location>
        <begin position="20"/>
        <end position="45"/>
    </location>
</feature>
<evidence type="ECO:0000259" key="6">
    <source>
        <dbReference type="PROSITE" id="PS50262"/>
    </source>
</evidence>
<feature type="transmembrane region" description="Helical" evidence="5">
    <location>
        <begin position="106"/>
        <end position="124"/>
    </location>
</feature>
<sequence length="208" mass="23997">MDLNGTNITLLAIGLEPAKWGFWIQQIITPIIVVVGICGNVMSFLLMKTKSLRRKSYSHFLCALAVFDSLCLINRQITLIHEMMVDNEKDGVFTYYSDLSCQLFSFYEHVCYLMSSWLIVGMAAERGVAMCLPFRKTLIRTQTGAFVTIISTFVVMCFTQIFRFIMMKNIGGLCQGRSFRFELRRIFSLERRSTISTTKTREEIMRLQ</sequence>
<keyword evidence="3 5" id="KW-1133">Transmembrane helix</keyword>
<dbReference type="Pfam" id="PF00001">
    <property type="entry name" value="7tm_1"/>
    <property type="match status" value="1"/>
</dbReference>
<dbReference type="PANTHER" id="PTHR46641">
    <property type="entry name" value="FMRFAMIDE RECEPTOR-RELATED"/>
    <property type="match status" value="1"/>
</dbReference>
<dbReference type="InterPro" id="IPR017452">
    <property type="entry name" value="GPCR_Rhodpsn_7TM"/>
</dbReference>
<dbReference type="Proteomes" id="UP000507470">
    <property type="component" value="Unassembled WGS sequence"/>
</dbReference>
<keyword evidence="2 5" id="KW-0812">Transmembrane</keyword>
<dbReference type="InterPro" id="IPR000276">
    <property type="entry name" value="GPCR_Rhodpsn"/>
</dbReference>
<dbReference type="InterPro" id="IPR052954">
    <property type="entry name" value="GPCR-Ligand_Int"/>
</dbReference>